<dbReference type="InterPro" id="IPR013033">
    <property type="entry name" value="MinC"/>
</dbReference>
<dbReference type="Gene3D" id="2.160.20.70">
    <property type="match status" value="1"/>
</dbReference>
<keyword evidence="7" id="KW-1185">Reference proteome</keyword>
<feature type="region of interest" description="Disordered" evidence="4">
    <location>
        <begin position="1"/>
        <end position="25"/>
    </location>
</feature>
<evidence type="ECO:0000259" key="5">
    <source>
        <dbReference type="Pfam" id="PF03775"/>
    </source>
</evidence>
<evidence type="ECO:0000256" key="3">
    <source>
        <dbReference type="ARBA" id="ARBA00023306"/>
    </source>
</evidence>
<dbReference type="PANTHER" id="PTHR34108">
    <property type="entry name" value="SEPTUM SITE-DETERMINING PROTEIN MINC"/>
    <property type="match status" value="1"/>
</dbReference>
<proteinExistence type="inferred from homology"/>
<dbReference type="Proteomes" id="UP001165065">
    <property type="component" value="Unassembled WGS sequence"/>
</dbReference>
<name>A0A9W7GNM7_9STRA</name>
<dbReference type="InterPro" id="IPR016098">
    <property type="entry name" value="CAP/MinC_C"/>
</dbReference>
<gene>
    <name evidence="6" type="ORF">TrCOL_g8918</name>
</gene>
<dbReference type="InterPro" id="IPR005526">
    <property type="entry name" value="Septum_form_inhib_MinC_C"/>
</dbReference>
<keyword evidence="2" id="KW-0717">Septation</keyword>
<dbReference type="HAMAP" id="MF_00267">
    <property type="entry name" value="MinC"/>
    <property type="match status" value="1"/>
</dbReference>
<organism evidence="6 7">
    <name type="scientific">Triparma columacea</name>
    <dbReference type="NCBI Taxonomy" id="722753"/>
    <lineage>
        <taxon>Eukaryota</taxon>
        <taxon>Sar</taxon>
        <taxon>Stramenopiles</taxon>
        <taxon>Ochrophyta</taxon>
        <taxon>Bolidophyceae</taxon>
        <taxon>Parmales</taxon>
        <taxon>Triparmaceae</taxon>
        <taxon>Triparma</taxon>
    </lineage>
</organism>
<keyword evidence="3" id="KW-0131">Cell cycle</keyword>
<reference evidence="7" key="1">
    <citation type="journal article" date="2023" name="Commun. Biol.">
        <title>Genome analysis of Parmales, the sister group of diatoms, reveals the evolutionary specialization of diatoms from phago-mixotrophs to photoautotrophs.</title>
        <authorList>
            <person name="Ban H."/>
            <person name="Sato S."/>
            <person name="Yoshikawa S."/>
            <person name="Yamada K."/>
            <person name="Nakamura Y."/>
            <person name="Ichinomiya M."/>
            <person name="Sato N."/>
            <person name="Blanc-Mathieu R."/>
            <person name="Endo H."/>
            <person name="Kuwata A."/>
            <person name="Ogata H."/>
        </authorList>
    </citation>
    <scope>NUCLEOTIDE SEQUENCE [LARGE SCALE GENOMIC DNA]</scope>
</reference>
<dbReference type="GO" id="GO:0000902">
    <property type="term" value="P:cell morphogenesis"/>
    <property type="evidence" value="ECO:0007669"/>
    <property type="project" value="InterPro"/>
</dbReference>
<evidence type="ECO:0000313" key="7">
    <source>
        <dbReference type="Proteomes" id="UP001165065"/>
    </source>
</evidence>
<dbReference type="SUPFAM" id="SSF63848">
    <property type="entry name" value="Cell-division inhibitor MinC, C-terminal domain"/>
    <property type="match status" value="1"/>
</dbReference>
<dbReference type="GO" id="GO:0051301">
    <property type="term" value="P:cell division"/>
    <property type="evidence" value="ECO:0007669"/>
    <property type="project" value="UniProtKB-KW"/>
</dbReference>
<dbReference type="NCBIfam" id="TIGR01222">
    <property type="entry name" value="minC"/>
    <property type="match status" value="1"/>
</dbReference>
<evidence type="ECO:0000256" key="2">
    <source>
        <dbReference type="ARBA" id="ARBA00023210"/>
    </source>
</evidence>
<dbReference type="Pfam" id="PF03775">
    <property type="entry name" value="MinC_C"/>
    <property type="match status" value="1"/>
</dbReference>
<keyword evidence="1" id="KW-0132">Cell division</keyword>
<dbReference type="PANTHER" id="PTHR34108:SF1">
    <property type="entry name" value="SEPTUM SITE-DETERMINING PROTEIN MINC"/>
    <property type="match status" value="1"/>
</dbReference>
<dbReference type="OrthoDB" id="2013981at2759"/>
<comment type="caution">
    <text evidence="6">The sequence shown here is derived from an EMBL/GenBank/DDBJ whole genome shotgun (WGS) entry which is preliminary data.</text>
</comment>
<evidence type="ECO:0000313" key="6">
    <source>
        <dbReference type="EMBL" id="GMI48081.1"/>
    </source>
</evidence>
<feature type="domain" description="Septum formation inhibitor MinC C-terminal" evidence="5">
    <location>
        <begin position="275"/>
        <end position="375"/>
    </location>
</feature>
<sequence>MLPLHRFSAGIPALTPKGTRSSSSSLDYLQTWVGTKKNFRKSIPQQQNQGPQHPRVANHGASHAVNAPNQATPNMTVTGQTFLVPTIKLPRSVTPESIHQSLSNAMGASPAARNLLSGKGNGVPLVVDLGEFVPDGSPHFKPLKDGELASLLTAMKQNSLHPIAITSSSGTLPNSMERIATECGLPSMMRSAGSRAGGAGTAVASMEEMLKIISMRDASSVPDLPPPPEPEYTEPEPVAAIQEQIEEEEEIDEIEFEETQPTGAPATPAMPKTKIYEGHVRSGQQVSSSENGNLVILGNVSSGGEVVSDGDIHVYGNLRGRALAGLGGGNGRVYASSFDPELICLGGVFTTLEEQENGNAGPTMAYLCDETGELKFSQLK</sequence>
<protein>
    <recommendedName>
        <fullName evidence="5">Septum formation inhibitor MinC C-terminal domain-containing protein</fullName>
    </recommendedName>
</protein>
<evidence type="ECO:0000256" key="1">
    <source>
        <dbReference type="ARBA" id="ARBA00022618"/>
    </source>
</evidence>
<dbReference type="AlphaFoldDB" id="A0A9W7GNM7"/>
<evidence type="ECO:0000256" key="4">
    <source>
        <dbReference type="SAM" id="MobiDB-lite"/>
    </source>
</evidence>
<dbReference type="GO" id="GO:0051726">
    <property type="term" value="P:regulation of cell cycle"/>
    <property type="evidence" value="ECO:0007669"/>
    <property type="project" value="InterPro"/>
</dbReference>
<dbReference type="InterPro" id="IPR036145">
    <property type="entry name" value="MinC_C_sf"/>
</dbReference>
<dbReference type="EMBL" id="BRYA01000374">
    <property type="protein sequence ID" value="GMI48081.1"/>
    <property type="molecule type" value="Genomic_DNA"/>
</dbReference>
<accession>A0A9W7GNM7</accession>